<accession>A0A9E7GT25</accession>
<proteinExistence type="predicted"/>
<organism evidence="2 3">
    <name type="scientific">Musa troglodytarum</name>
    <name type="common">fe'i banana</name>
    <dbReference type="NCBI Taxonomy" id="320322"/>
    <lineage>
        <taxon>Eukaryota</taxon>
        <taxon>Viridiplantae</taxon>
        <taxon>Streptophyta</taxon>
        <taxon>Embryophyta</taxon>
        <taxon>Tracheophyta</taxon>
        <taxon>Spermatophyta</taxon>
        <taxon>Magnoliopsida</taxon>
        <taxon>Liliopsida</taxon>
        <taxon>Zingiberales</taxon>
        <taxon>Musaceae</taxon>
        <taxon>Musa</taxon>
    </lineage>
</organism>
<keyword evidence="1" id="KW-0732">Signal</keyword>
<evidence type="ECO:0000313" key="2">
    <source>
        <dbReference type="EMBL" id="URE17637.1"/>
    </source>
</evidence>
<evidence type="ECO:0000256" key="1">
    <source>
        <dbReference type="SAM" id="SignalP"/>
    </source>
</evidence>
<name>A0A9E7GT25_9LILI</name>
<feature type="signal peptide" evidence="1">
    <location>
        <begin position="1"/>
        <end position="21"/>
    </location>
</feature>
<keyword evidence="3" id="KW-1185">Reference proteome</keyword>
<gene>
    <name evidence="2" type="ORF">MUK42_05380</name>
</gene>
<dbReference type="Proteomes" id="UP001055439">
    <property type="component" value="Chromosome 7"/>
</dbReference>
<dbReference type="EMBL" id="CP097509">
    <property type="protein sequence ID" value="URE17637.1"/>
    <property type="molecule type" value="Genomic_DNA"/>
</dbReference>
<protein>
    <submittedName>
        <fullName evidence="2">Uncharacterized protein</fullName>
    </submittedName>
</protein>
<feature type="chain" id="PRO_5038451769" evidence="1">
    <location>
        <begin position="22"/>
        <end position="98"/>
    </location>
</feature>
<evidence type="ECO:0000313" key="3">
    <source>
        <dbReference type="Proteomes" id="UP001055439"/>
    </source>
</evidence>
<reference evidence="2" key="1">
    <citation type="submission" date="2022-05" db="EMBL/GenBank/DDBJ databases">
        <title>The Musa troglodytarum L. genome provides insights into the mechanism of non-climacteric behaviour and enrichment of carotenoids.</title>
        <authorList>
            <person name="Wang J."/>
        </authorList>
    </citation>
    <scope>NUCLEOTIDE SEQUENCE</scope>
    <source>
        <tissue evidence="2">Leaf</tissue>
    </source>
</reference>
<dbReference type="AlphaFoldDB" id="A0A9E7GT25"/>
<sequence length="98" mass="11371">MQQRLLELMATIFFLVELVLLIGEIDHHSISIITFMSGFTNGLLDFIIDEQLRSKGVRWTVFQSLTFVLFDFTFQKGFIFEYLGGPLSASQLAEHWHE</sequence>